<dbReference type="Pfam" id="PF08521">
    <property type="entry name" value="2CSK_N"/>
    <property type="match status" value="1"/>
</dbReference>
<dbReference type="InterPro" id="IPR003661">
    <property type="entry name" value="HisK_dim/P_dom"/>
</dbReference>
<keyword evidence="10 13" id="KW-1133">Transmembrane helix</keyword>
<gene>
    <name evidence="16" type="ORF">BRX40_12470</name>
    <name evidence="17" type="ORF">CA257_07250</name>
</gene>
<evidence type="ECO:0000313" key="18">
    <source>
        <dbReference type="Proteomes" id="UP000185161"/>
    </source>
</evidence>
<dbReference type="InterPro" id="IPR036097">
    <property type="entry name" value="HisK_dim/P_sf"/>
</dbReference>
<evidence type="ECO:0000256" key="12">
    <source>
        <dbReference type="ARBA" id="ARBA00023136"/>
    </source>
</evidence>
<keyword evidence="4" id="KW-0597">Phosphoprotein</keyword>
<accession>A0A1L6JB68</accession>
<keyword evidence="6 13" id="KW-0812">Transmembrane</keyword>
<dbReference type="PANTHER" id="PTHR45436">
    <property type="entry name" value="SENSOR HISTIDINE KINASE YKOH"/>
    <property type="match status" value="1"/>
</dbReference>
<keyword evidence="8 17" id="KW-0418">Kinase</keyword>
<evidence type="ECO:0000313" key="16">
    <source>
        <dbReference type="EMBL" id="APR53133.1"/>
    </source>
</evidence>
<dbReference type="InterPro" id="IPR003660">
    <property type="entry name" value="HAMP_dom"/>
</dbReference>
<dbReference type="SMART" id="SM00388">
    <property type="entry name" value="HisKA"/>
    <property type="match status" value="1"/>
</dbReference>
<dbReference type="GO" id="GO:0005886">
    <property type="term" value="C:plasma membrane"/>
    <property type="evidence" value="ECO:0007669"/>
    <property type="project" value="TreeGrafter"/>
</dbReference>
<evidence type="ECO:0000256" key="13">
    <source>
        <dbReference type="SAM" id="Phobius"/>
    </source>
</evidence>
<dbReference type="STRING" id="93064.BRX40_12470"/>
<evidence type="ECO:0000256" key="5">
    <source>
        <dbReference type="ARBA" id="ARBA00022679"/>
    </source>
</evidence>
<dbReference type="RefSeq" id="WP_075151805.1">
    <property type="nucleotide sequence ID" value="NZ_CP018820.1"/>
</dbReference>
<dbReference type="InterPro" id="IPR036890">
    <property type="entry name" value="HATPase_C_sf"/>
</dbReference>
<evidence type="ECO:0000313" key="17">
    <source>
        <dbReference type="EMBL" id="RSV04709.1"/>
    </source>
</evidence>
<dbReference type="PROSITE" id="PS50109">
    <property type="entry name" value="HIS_KIN"/>
    <property type="match status" value="1"/>
</dbReference>
<evidence type="ECO:0000259" key="15">
    <source>
        <dbReference type="PROSITE" id="PS50885"/>
    </source>
</evidence>
<dbReference type="Proteomes" id="UP000185161">
    <property type="component" value="Chromosome"/>
</dbReference>
<feature type="domain" description="Histidine kinase" evidence="14">
    <location>
        <begin position="228"/>
        <end position="441"/>
    </location>
</feature>
<dbReference type="GO" id="GO:0005524">
    <property type="term" value="F:ATP binding"/>
    <property type="evidence" value="ECO:0007669"/>
    <property type="project" value="UniProtKB-KW"/>
</dbReference>
<evidence type="ECO:0000256" key="3">
    <source>
        <dbReference type="ARBA" id="ARBA00012438"/>
    </source>
</evidence>
<dbReference type="Pfam" id="PF02518">
    <property type="entry name" value="HATPase_c"/>
    <property type="match status" value="1"/>
</dbReference>
<dbReference type="CDD" id="cd00082">
    <property type="entry name" value="HisKA"/>
    <property type="match status" value="1"/>
</dbReference>
<dbReference type="Pfam" id="PF00512">
    <property type="entry name" value="HisKA"/>
    <property type="match status" value="1"/>
</dbReference>
<dbReference type="KEGG" id="skr:BRX40_12470"/>
<dbReference type="SUPFAM" id="SSF47384">
    <property type="entry name" value="Homodimeric domain of signal transducing histidine kinase"/>
    <property type="match status" value="1"/>
</dbReference>
<evidence type="ECO:0000256" key="11">
    <source>
        <dbReference type="ARBA" id="ARBA00023012"/>
    </source>
</evidence>
<name>A0A1L6JB68_9SPHN</name>
<evidence type="ECO:0000256" key="8">
    <source>
        <dbReference type="ARBA" id="ARBA00022777"/>
    </source>
</evidence>
<dbReference type="PANTHER" id="PTHR45436:SF14">
    <property type="entry name" value="SENSOR PROTEIN QSEC"/>
    <property type="match status" value="1"/>
</dbReference>
<reference evidence="17 19" key="3">
    <citation type="submission" date="2018-07" db="EMBL/GenBank/DDBJ databases">
        <title>Genomic and Epidemiologic Investigation of an Indolent Hospital Outbreak.</title>
        <authorList>
            <person name="Johnson R.C."/>
            <person name="Deming C."/>
            <person name="Conlan S."/>
            <person name="Zellmer C.J."/>
            <person name="Michelin A.V."/>
            <person name="Lee-Lin S."/>
            <person name="Thomas P.J."/>
            <person name="Park M."/>
            <person name="Weingarten R.A."/>
            <person name="Less J."/>
            <person name="Dekker J.P."/>
            <person name="Frank K.M."/>
            <person name="Musser K.A."/>
            <person name="Mcquiston J.R."/>
            <person name="Henderson D.K."/>
            <person name="Lau A.F."/>
            <person name="Palmore T.N."/>
            <person name="Segre J.A."/>
        </authorList>
    </citation>
    <scope>NUCLEOTIDE SEQUENCE [LARGE SCALE GENOMIC DNA]</scope>
    <source>
        <strain evidence="17 19">SK-NIH.Env10_0317</strain>
    </source>
</reference>
<dbReference type="OrthoDB" id="9809329at2"/>
<dbReference type="InterPro" id="IPR013727">
    <property type="entry name" value="2CSK_N"/>
</dbReference>
<reference evidence="16" key="1">
    <citation type="submission" date="2016-12" db="EMBL/GenBank/DDBJ databases">
        <title>Whole genome sequencing of Sphingomonas koreensis.</title>
        <authorList>
            <person name="Conlan S."/>
            <person name="Thomas P.J."/>
            <person name="Mullikin J."/>
            <person name="Palmore T.N."/>
            <person name="Frank K.M."/>
            <person name="Segre J.A."/>
        </authorList>
    </citation>
    <scope>NUCLEOTIDE SEQUENCE</scope>
    <source>
        <strain evidence="16">ABOJV</strain>
    </source>
</reference>
<dbReference type="InterPro" id="IPR005467">
    <property type="entry name" value="His_kinase_dom"/>
</dbReference>
<organism evidence="16 18">
    <name type="scientific">Sphingomonas koreensis</name>
    <dbReference type="NCBI Taxonomy" id="93064"/>
    <lineage>
        <taxon>Bacteria</taxon>
        <taxon>Pseudomonadati</taxon>
        <taxon>Pseudomonadota</taxon>
        <taxon>Alphaproteobacteria</taxon>
        <taxon>Sphingomonadales</taxon>
        <taxon>Sphingomonadaceae</taxon>
        <taxon>Sphingomonas</taxon>
    </lineage>
</organism>
<evidence type="ECO:0000256" key="2">
    <source>
        <dbReference type="ARBA" id="ARBA00004141"/>
    </source>
</evidence>
<keyword evidence="18" id="KW-1185">Reference proteome</keyword>
<dbReference type="SMART" id="SM00387">
    <property type="entry name" value="HATPase_c"/>
    <property type="match status" value="1"/>
</dbReference>
<feature type="domain" description="HAMP" evidence="15">
    <location>
        <begin position="168"/>
        <end position="220"/>
    </location>
</feature>
<evidence type="ECO:0000256" key="10">
    <source>
        <dbReference type="ARBA" id="ARBA00022989"/>
    </source>
</evidence>
<dbReference type="EC" id="2.7.13.3" evidence="3"/>
<dbReference type="EMBL" id="QQWO01000005">
    <property type="protein sequence ID" value="RSV04709.1"/>
    <property type="molecule type" value="Genomic_DNA"/>
</dbReference>
<evidence type="ECO:0000256" key="1">
    <source>
        <dbReference type="ARBA" id="ARBA00000085"/>
    </source>
</evidence>
<evidence type="ECO:0000256" key="9">
    <source>
        <dbReference type="ARBA" id="ARBA00022840"/>
    </source>
</evidence>
<dbReference type="InterPro" id="IPR003594">
    <property type="entry name" value="HATPase_dom"/>
</dbReference>
<dbReference type="CDD" id="cd00075">
    <property type="entry name" value="HATPase"/>
    <property type="match status" value="1"/>
</dbReference>
<dbReference type="Gene3D" id="3.30.565.10">
    <property type="entry name" value="Histidine kinase-like ATPase, C-terminal domain"/>
    <property type="match status" value="1"/>
</dbReference>
<dbReference type="Gene3D" id="1.10.287.130">
    <property type="match status" value="1"/>
</dbReference>
<dbReference type="SUPFAM" id="SSF55874">
    <property type="entry name" value="ATPase domain of HSP90 chaperone/DNA topoisomerase II/histidine kinase"/>
    <property type="match status" value="1"/>
</dbReference>
<proteinExistence type="predicted"/>
<keyword evidence="5" id="KW-0808">Transferase</keyword>
<dbReference type="AlphaFoldDB" id="A0A1L6JB68"/>
<keyword evidence="7" id="KW-0547">Nucleotide-binding</keyword>
<comment type="subcellular location">
    <subcellularLocation>
        <location evidence="2">Membrane</location>
        <topology evidence="2">Multi-pass membrane protein</topology>
    </subcellularLocation>
</comment>
<dbReference type="PRINTS" id="PR00344">
    <property type="entry name" value="BCTRLSENSOR"/>
</dbReference>
<dbReference type="InterPro" id="IPR050428">
    <property type="entry name" value="TCS_sensor_his_kinase"/>
</dbReference>
<keyword evidence="11" id="KW-0902">Two-component regulatory system</keyword>
<protein>
    <recommendedName>
        <fullName evidence="3">histidine kinase</fullName>
        <ecNumber evidence="3">2.7.13.3</ecNumber>
    </recommendedName>
</protein>
<evidence type="ECO:0000259" key="14">
    <source>
        <dbReference type="PROSITE" id="PS50109"/>
    </source>
</evidence>
<dbReference type="Proteomes" id="UP000286681">
    <property type="component" value="Unassembled WGS sequence"/>
</dbReference>
<dbReference type="PROSITE" id="PS50885">
    <property type="entry name" value="HAMP"/>
    <property type="match status" value="1"/>
</dbReference>
<evidence type="ECO:0000256" key="4">
    <source>
        <dbReference type="ARBA" id="ARBA00022553"/>
    </source>
</evidence>
<keyword evidence="9" id="KW-0067">ATP-binding</keyword>
<dbReference type="EMBL" id="CP018820">
    <property type="protein sequence ID" value="APR53133.1"/>
    <property type="molecule type" value="Genomic_DNA"/>
</dbReference>
<reference evidence="18" key="2">
    <citation type="submission" date="2016-12" db="EMBL/GenBank/DDBJ databases">
        <title>Whole genome sequencing of Sphingomonas sp. ABOJV.</title>
        <authorList>
            <person name="Conlan S."/>
            <person name="Thomas P.J."/>
            <person name="Mullikin J."/>
            <person name="Palmore T.N."/>
            <person name="Frank K.M."/>
            <person name="Segre J.A."/>
        </authorList>
    </citation>
    <scope>NUCLEOTIDE SEQUENCE [LARGE SCALE GENOMIC DNA]</scope>
    <source>
        <strain evidence="18">ABOJV</strain>
    </source>
</reference>
<sequence length="464" mass="49636">MMSLRVRLFVLVAAITIIVWAGAATWTALSTRAEIQRVLDGRLIEAARMVAALNMPMAPTPRRLAPTTYTRQLSCQIWSMGGRLIGQSAGAPDQPLAAAGGAGFSERLIGDQNWRVYTYVDAERGVRVMVGDNLSVRRRLVTDMMIGLILPGLAGLVGLGLLLWLGVRRGLRPLSRLARSLADRSPASLAPLDDREVPGELRPVVREMNALLRRLEAARQAERDFVANAAHEMQTPLAGLHTQAQVARRAEDRTMRDHALDQITRSVDRTSHMVRQLLDLAREQGRASSPVGASTAVAAILAELADTYRPVAATHGMTLVIEPGCADITVPVSQDALRLALGNLIENALNYAAAGGWVGVACTVDDVSREISVSDDGPGIAPAERDRLRRRFERGNGVKAGGSGLGLSIVEAAIAPGGGRLDLRERPSGGLIAAIRFPVDPHGTEVSAAPGLQRVILGRPEGQR</sequence>
<evidence type="ECO:0000256" key="7">
    <source>
        <dbReference type="ARBA" id="ARBA00022741"/>
    </source>
</evidence>
<comment type="catalytic activity">
    <reaction evidence="1">
        <text>ATP + protein L-histidine = ADP + protein N-phospho-L-histidine.</text>
        <dbReference type="EC" id="2.7.13.3"/>
    </reaction>
</comment>
<evidence type="ECO:0000256" key="6">
    <source>
        <dbReference type="ARBA" id="ARBA00022692"/>
    </source>
</evidence>
<dbReference type="InterPro" id="IPR004358">
    <property type="entry name" value="Sig_transdc_His_kin-like_C"/>
</dbReference>
<evidence type="ECO:0000313" key="19">
    <source>
        <dbReference type="Proteomes" id="UP000286681"/>
    </source>
</evidence>
<feature type="transmembrane region" description="Helical" evidence="13">
    <location>
        <begin position="144"/>
        <end position="167"/>
    </location>
</feature>
<dbReference type="GO" id="GO:0000155">
    <property type="term" value="F:phosphorelay sensor kinase activity"/>
    <property type="evidence" value="ECO:0007669"/>
    <property type="project" value="InterPro"/>
</dbReference>
<dbReference type="GeneID" id="44133379"/>
<keyword evidence="12 13" id="KW-0472">Membrane</keyword>